<accession>A0A132B364</accession>
<dbReference type="InterPro" id="IPR013698">
    <property type="entry name" value="Squalene_epoxidase"/>
</dbReference>
<keyword evidence="10" id="KW-1133">Transmembrane helix</keyword>
<feature type="domain" description="Squalene epoxidase" evidence="12">
    <location>
        <begin position="261"/>
        <end position="393"/>
    </location>
</feature>
<keyword evidence="14" id="KW-1185">Reference proteome</keyword>
<evidence type="ECO:0000313" key="14">
    <source>
        <dbReference type="Proteomes" id="UP000070700"/>
    </source>
</evidence>
<evidence type="ECO:0000256" key="1">
    <source>
        <dbReference type="ARBA" id="ARBA00001974"/>
    </source>
</evidence>
<keyword evidence="10" id="KW-0256">Endoplasmic reticulum</keyword>
<name>A0A132B364_MOLSC</name>
<feature type="domain" description="FAD-binding" evidence="11">
    <location>
        <begin position="20"/>
        <end position="181"/>
    </location>
</feature>
<keyword evidence="10" id="KW-0812">Transmembrane</keyword>
<dbReference type="InterPro" id="IPR040125">
    <property type="entry name" value="Squalene_monox"/>
</dbReference>
<dbReference type="GO" id="GO:0006696">
    <property type="term" value="P:ergosterol biosynthetic process"/>
    <property type="evidence" value="ECO:0007669"/>
    <property type="project" value="TreeGrafter"/>
</dbReference>
<sequence>MGSHPSDSIAYVRRTMHRHADVVVVGAGVFGTAMAITLARQSRSVFLLERSLKEPDRIVGELLQPGGVRALEKLGLQQCLDEIDAIPVKGYEVLYHSRSVSIPYPTDHSADPGRASKRLRAAAAAEPNITIVETEVDGIIKAEQSSQVLGVKSVTNSARDYFFASLTIVADGYKSKFRAESASRKPVSKSKFWALELRGVTLPSPCFGHTRALINVPDGLPSAKPSVGGVSHYIRQDLMLYLPAEIQLSFSKSLDNQRLRFGDAMNMRHPLTGGGMTIALNDVVLLQDLLHPSKVLDLEATSLQKKNLTSVINILAQALYALFSAEDRYMEALRKGCFEYFNRGGACIDGPARLLAGIVPKPIILIYHFFSVAVFSIWVFLSSQPGWRLPLTLLECGIILFKACQVLFPCIAAELLT</sequence>
<evidence type="ECO:0000256" key="10">
    <source>
        <dbReference type="RuleBase" id="RU367121"/>
    </source>
</evidence>
<evidence type="ECO:0000256" key="5">
    <source>
        <dbReference type="ARBA" id="ARBA00022630"/>
    </source>
</evidence>
<dbReference type="InParanoid" id="A0A132B364"/>
<dbReference type="Proteomes" id="UP000070700">
    <property type="component" value="Unassembled WGS sequence"/>
</dbReference>
<comment type="catalytic activity">
    <reaction evidence="10">
        <text>squalene + reduced [NADPH--hemoprotein reductase] + O2 = (S)-2,3-epoxysqualene + oxidized [NADPH--hemoprotein reductase] + H2O + H(+)</text>
        <dbReference type="Rhea" id="RHEA:25282"/>
        <dbReference type="Rhea" id="RHEA-COMP:11964"/>
        <dbReference type="Rhea" id="RHEA-COMP:11965"/>
        <dbReference type="ChEBI" id="CHEBI:15377"/>
        <dbReference type="ChEBI" id="CHEBI:15378"/>
        <dbReference type="ChEBI" id="CHEBI:15379"/>
        <dbReference type="ChEBI" id="CHEBI:15440"/>
        <dbReference type="ChEBI" id="CHEBI:15441"/>
        <dbReference type="ChEBI" id="CHEBI:57618"/>
        <dbReference type="ChEBI" id="CHEBI:58210"/>
        <dbReference type="EC" id="1.14.14.17"/>
    </reaction>
</comment>
<evidence type="ECO:0000256" key="8">
    <source>
        <dbReference type="ARBA" id="ARBA00023002"/>
    </source>
</evidence>
<evidence type="ECO:0000313" key="13">
    <source>
        <dbReference type="EMBL" id="KUJ06354.1"/>
    </source>
</evidence>
<dbReference type="GeneID" id="28827013"/>
<dbReference type="GO" id="GO:0071949">
    <property type="term" value="F:FAD binding"/>
    <property type="evidence" value="ECO:0007669"/>
    <property type="project" value="InterPro"/>
</dbReference>
<dbReference type="FunCoup" id="A0A132B364">
    <property type="interactions" value="191"/>
</dbReference>
<keyword evidence="5 10" id="KW-0285">Flavoprotein</keyword>
<reference evidence="13 14" key="1">
    <citation type="submission" date="2015-10" db="EMBL/GenBank/DDBJ databases">
        <title>Full genome of DAOMC 229536 Phialocephala scopiformis, a fungal endophyte of spruce producing the potent anti-insectan compound rugulosin.</title>
        <authorList>
            <consortium name="DOE Joint Genome Institute"/>
            <person name="Walker A.K."/>
            <person name="Frasz S.L."/>
            <person name="Seifert K.A."/>
            <person name="Miller J.D."/>
            <person name="Mondo S.J."/>
            <person name="Labutti K."/>
            <person name="Lipzen A."/>
            <person name="Dockter R."/>
            <person name="Kennedy M."/>
            <person name="Grigoriev I.V."/>
            <person name="Spatafora J.W."/>
        </authorList>
    </citation>
    <scope>NUCLEOTIDE SEQUENCE [LARGE SCALE GENOMIC DNA]</scope>
    <source>
        <strain evidence="13 14">CBS 120377</strain>
    </source>
</reference>
<comment type="function">
    <text evidence="10">Catalyzes the stereospecific oxidation of squalene to (S)-2,3-epoxysqualene, and is considered to be a rate-limiting enzyme in steroid biosynthesis.</text>
</comment>
<keyword evidence="6 10" id="KW-0274">FAD</keyword>
<feature type="transmembrane region" description="Helical" evidence="10">
    <location>
        <begin position="363"/>
        <end position="381"/>
    </location>
</feature>
<dbReference type="GO" id="GO:0004506">
    <property type="term" value="F:squalene monooxygenase activity"/>
    <property type="evidence" value="ECO:0007669"/>
    <property type="project" value="UniProtKB-UniRule"/>
</dbReference>
<gene>
    <name evidence="13" type="ORF">LY89DRAFT_703032</name>
</gene>
<dbReference type="PANTHER" id="PTHR10835:SF0">
    <property type="entry name" value="SQUALENE MONOOXYGENASE"/>
    <property type="match status" value="1"/>
</dbReference>
<dbReference type="AlphaFoldDB" id="A0A132B364"/>
<dbReference type="InterPro" id="IPR036188">
    <property type="entry name" value="FAD/NAD-bd_sf"/>
</dbReference>
<dbReference type="KEGG" id="psco:LY89DRAFT_703032"/>
<dbReference type="EC" id="1.14.14.17" evidence="4 10"/>
<dbReference type="Gene3D" id="3.50.50.60">
    <property type="entry name" value="FAD/NAD(P)-binding domain"/>
    <property type="match status" value="1"/>
</dbReference>
<keyword evidence="7" id="KW-0492">Microsome</keyword>
<dbReference type="RefSeq" id="XP_018060709.1">
    <property type="nucleotide sequence ID" value="XM_018217287.1"/>
</dbReference>
<comment type="similarity">
    <text evidence="3 10">Belongs to the squalene monooxygenase family.</text>
</comment>
<protein>
    <recommendedName>
        <fullName evidence="4 10">Squalene monooxygenase</fullName>
        <ecNumber evidence="4 10">1.14.14.17</ecNumber>
    </recommendedName>
</protein>
<dbReference type="STRING" id="149040.A0A132B364"/>
<evidence type="ECO:0000259" key="12">
    <source>
        <dbReference type="Pfam" id="PF08491"/>
    </source>
</evidence>
<feature type="transmembrane region" description="Helical" evidence="10">
    <location>
        <begin position="20"/>
        <end position="39"/>
    </location>
</feature>
<dbReference type="Pfam" id="PF08491">
    <property type="entry name" value="SE"/>
    <property type="match status" value="1"/>
</dbReference>
<dbReference type="SUPFAM" id="SSF51905">
    <property type="entry name" value="FAD/NAD(P)-binding domain"/>
    <property type="match status" value="1"/>
</dbReference>
<evidence type="ECO:0000256" key="6">
    <source>
        <dbReference type="ARBA" id="ARBA00022827"/>
    </source>
</evidence>
<evidence type="ECO:0000256" key="3">
    <source>
        <dbReference type="ARBA" id="ARBA00008802"/>
    </source>
</evidence>
<dbReference type="PANTHER" id="PTHR10835">
    <property type="entry name" value="SQUALENE MONOOXYGENASE"/>
    <property type="match status" value="1"/>
</dbReference>
<dbReference type="Pfam" id="PF01494">
    <property type="entry name" value="FAD_binding_3"/>
    <property type="match status" value="1"/>
</dbReference>
<evidence type="ECO:0000256" key="7">
    <source>
        <dbReference type="ARBA" id="ARBA00022848"/>
    </source>
</evidence>
<evidence type="ECO:0000256" key="9">
    <source>
        <dbReference type="ARBA" id="ARBA00023136"/>
    </source>
</evidence>
<evidence type="ECO:0000256" key="4">
    <source>
        <dbReference type="ARBA" id="ARBA00012312"/>
    </source>
</evidence>
<dbReference type="UniPathway" id="UPA00767">
    <property type="reaction ID" value="UER00752"/>
</dbReference>
<comment type="cofactor">
    <cofactor evidence="1 10">
        <name>FAD</name>
        <dbReference type="ChEBI" id="CHEBI:57692"/>
    </cofactor>
</comment>
<keyword evidence="9 10" id="KW-0472">Membrane</keyword>
<dbReference type="GO" id="GO:0005789">
    <property type="term" value="C:endoplasmic reticulum membrane"/>
    <property type="evidence" value="ECO:0007669"/>
    <property type="project" value="UniProtKB-SubCell"/>
</dbReference>
<dbReference type="InterPro" id="IPR002938">
    <property type="entry name" value="FAD-bd"/>
</dbReference>
<dbReference type="EMBL" id="KQ947448">
    <property type="protein sequence ID" value="KUJ06354.1"/>
    <property type="molecule type" value="Genomic_DNA"/>
</dbReference>
<dbReference type="PRINTS" id="PR00420">
    <property type="entry name" value="RNGMNOXGNASE"/>
</dbReference>
<dbReference type="OrthoDB" id="1678617at2759"/>
<comment type="subcellular location">
    <subcellularLocation>
        <location evidence="10">Endoplasmic reticulum membrane</location>
        <topology evidence="10">Multi-pass membrane protein</topology>
    </subcellularLocation>
    <subcellularLocation>
        <location evidence="2">Microsome membrane</location>
        <topology evidence="2">Multi-pass membrane protein</topology>
    </subcellularLocation>
</comment>
<evidence type="ECO:0000256" key="2">
    <source>
        <dbReference type="ARBA" id="ARBA00004154"/>
    </source>
</evidence>
<organism evidence="13 14">
    <name type="scientific">Mollisia scopiformis</name>
    <name type="common">Conifer needle endophyte fungus</name>
    <name type="synonym">Phialocephala scopiformis</name>
    <dbReference type="NCBI Taxonomy" id="149040"/>
    <lineage>
        <taxon>Eukaryota</taxon>
        <taxon>Fungi</taxon>
        <taxon>Dikarya</taxon>
        <taxon>Ascomycota</taxon>
        <taxon>Pezizomycotina</taxon>
        <taxon>Leotiomycetes</taxon>
        <taxon>Helotiales</taxon>
        <taxon>Mollisiaceae</taxon>
        <taxon>Mollisia</taxon>
    </lineage>
</organism>
<proteinExistence type="inferred from homology"/>
<evidence type="ECO:0000259" key="11">
    <source>
        <dbReference type="Pfam" id="PF01494"/>
    </source>
</evidence>
<keyword evidence="8 10" id="KW-0560">Oxidoreductase</keyword>